<name>A0ABR9XS57_9CHLB</name>
<feature type="region of interest" description="Disordered" evidence="1">
    <location>
        <begin position="1"/>
        <end position="20"/>
    </location>
</feature>
<keyword evidence="3" id="KW-1185">Reference proteome</keyword>
<protein>
    <submittedName>
        <fullName evidence="2">Uncharacterized protein</fullName>
    </submittedName>
</protein>
<organism evidence="2 3">
    <name type="scientific">Prosthecochloris ethylica</name>
    <dbReference type="NCBI Taxonomy" id="2743976"/>
    <lineage>
        <taxon>Bacteria</taxon>
        <taxon>Pseudomonadati</taxon>
        <taxon>Chlorobiota</taxon>
        <taxon>Chlorobiia</taxon>
        <taxon>Chlorobiales</taxon>
        <taxon>Chlorobiaceae</taxon>
        <taxon>Prosthecochloris</taxon>
    </lineage>
</organism>
<sequence>MNVSTKYQKKNAVFDPHASGAPEKPKWIAIRSGNRGRSTVSEKVCRSHPKELVKQKAALAFRCVRFFDRYKM</sequence>
<comment type="caution">
    <text evidence="2">The sequence shown here is derived from an EMBL/GenBank/DDBJ whole genome shotgun (WGS) entry which is preliminary data.</text>
</comment>
<dbReference type="Proteomes" id="UP000619838">
    <property type="component" value="Unassembled WGS sequence"/>
</dbReference>
<dbReference type="EMBL" id="JADGII010000009">
    <property type="protein sequence ID" value="MBF0636843.1"/>
    <property type="molecule type" value="Genomic_DNA"/>
</dbReference>
<dbReference type="RefSeq" id="WP_175186620.1">
    <property type="nucleotide sequence ID" value="NZ_JABVZQ010000001.1"/>
</dbReference>
<reference evidence="2 3" key="1">
    <citation type="journal article" date="2020" name="Microorganisms">
        <title>Simultaneous Genome Sequencing of Prosthecochloris ethylica and Desulfuromonas acetoxidans within a Syntrophic Mixture Reveals Unique Pili and Protein Interactions.</title>
        <authorList>
            <person name="Kyndt J.A."/>
            <person name="Van Beeumen J.J."/>
            <person name="Meyer T.E."/>
        </authorList>
    </citation>
    <scope>NUCLEOTIDE SEQUENCE [LARGE SCALE GENOMIC DNA]</scope>
    <source>
        <strain evidence="2 3">N3</strain>
    </source>
</reference>
<evidence type="ECO:0000313" key="2">
    <source>
        <dbReference type="EMBL" id="MBF0636843.1"/>
    </source>
</evidence>
<proteinExistence type="predicted"/>
<evidence type="ECO:0000313" key="3">
    <source>
        <dbReference type="Proteomes" id="UP000619838"/>
    </source>
</evidence>
<gene>
    <name evidence="2" type="ORF">INT08_06605</name>
</gene>
<evidence type="ECO:0000256" key="1">
    <source>
        <dbReference type="SAM" id="MobiDB-lite"/>
    </source>
</evidence>
<accession>A0ABR9XS57</accession>